<gene>
    <name evidence="3" type="primary">Necator_chrIII.g11989</name>
    <name evidence="3" type="ORF">RB195_011223</name>
</gene>
<sequence>MLLPCRVYDARTCGERWCGWDVGAQTAQRRGIYDRREEPRQRAHKDPEWLMPQQQGANTTNEGTRMRVSTGTHYAFPPTSCTNRKALKEPTSQNACAQECQGNYPYGDYTPRIAATNPKGNPGSVLYMWNAMTAVVTLAHEPLCPQSQPPCSSAGPPNADVHPARHGQRRAASAPTGSPSARQRARFADAPLSCPGSAPRRSSGHRSLLNDGQVNIAYEIIAAQYFMIFTAFCLGVTVLKCILALICISDEKVDITLIHCEKKQHTTTIV</sequence>
<dbReference type="EMBL" id="JAVFWL010000003">
    <property type="protein sequence ID" value="KAK6744386.1"/>
    <property type="molecule type" value="Genomic_DNA"/>
</dbReference>
<evidence type="ECO:0000256" key="1">
    <source>
        <dbReference type="SAM" id="MobiDB-lite"/>
    </source>
</evidence>
<evidence type="ECO:0000256" key="2">
    <source>
        <dbReference type="SAM" id="Phobius"/>
    </source>
</evidence>
<organism evidence="3 4">
    <name type="scientific">Necator americanus</name>
    <name type="common">Human hookworm</name>
    <dbReference type="NCBI Taxonomy" id="51031"/>
    <lineage>
        <taxon>Eukaryota</taxon>
        <taxon>Metazoa</taxon>
        <taxon>Ecdysozoa</taxon>
        <taxon>Nematoda</taxon>
        <taxon>Chromadorea</taxon>
        <taxon>Rhabditida</taxon>
        <taxon>Rhabditina</taxon>
        <taxon>Rhabditomorpha</taxon>
        <taxon>Strongyloidea</taxon>
        <taxon>Ancylostomatidae</taxon>
        <taxon>Bunostominae</taxon>
        <taxon>Necator</taxon>
    </lineage>
</organism>
<comment type="caution">
    <text evidence="3">The sequence shown here is derived from an EMBL/GenBank/DDBJ whole genome shotgun (WGS) entry which is preliminary data.</text>
</comment>
<keyword evidence="2" id="KW-0812">Transmembrane</keyword>
<feature type="region of interest" description="Disordered" evidence="1">
    <location>
        <begin position="146"/>
        <end position="182"/>
    </location>
</feature>
<accession>A0ABR1D4Q4</accession>
<keyword evidence="4" id="KW-1185">Reference proteome</keyword>
<dbReference type="Proteomes" id="UP001303046">
    <property type="component" value="Unassembled WGS sequence"/>
</dbReference>
<protein>
    <submittedName>
        <fullName evidence="3">Uncharacterized protein</fullName>
    </submittedName>
</protein>
<evidence type="ECO:0000313" key="3">
    <source>
        <dbReference type="EMBL" id="KAK6744386.1"/>
    </source>
</evidence>
<reference evidence="3 4" key="1">
    <citation type="submission" date="2023-08" db="EMBL/GenBank/DDBJ databases">
        <title>A Necator americanus chromosomal reference genome.</title>
        <authorList>
            <person name="Ilik V."/>
            <person name="Petrzelkova K.J."/>
            <person name="Pardy F."/>
            <person name="Fuh T."/>
            <person name="Niatou-Singa F.S."/>
            <person name="Gouil Q."/>
            <person name="Baker L."/>
            <person name="Ritchie M.E."/>
            <person name="Jex A.R."/>
            <person name="Gazzola D."/>
            <person name="Li H."/>
            <person name="Toshio Fujiwara R."/>
            <person name="Zhan B."/>
            <person name="Aroian R.V."/>
            <person name="Pafco B."/>
            <person name="Schwarz E.M."/>
        </authorList>
    </citation>
    <scope>NUCLEOTIDE SEQUENCE [LARGE SCALE GENOMIC DNA]</scope>
    <source>
        <strain evidence="3 4">Aroian</strain>
        <tissue evidence="3">Whole animal</tissue>
    </source>
</reference>
<feature type="transmembrane region" description="Helical" evidence="2">
    <location>
        <begin position="225"/>
        <end position="248"/>
    </location>
</feature>
<name>A0ABR1D4Q4_NECAM</name>
<feature type="compositionally biased region" description="Low complexity" evidence="1">
    <location>
        <begin position="146"/>
        <end position="157"/>
    </location>
</feature>
<proteinExistence type="predicted"/>
<keyword evidence="2" id="KW-0472">Membrane</keyword>
<evidence type="ECO:0000313" key="4">
    <source>
        <dbReference type="Proteomes" id="UP001303046"/>
    </source>
</evidence>
<keyword evidence="2" id="KW-1133">Transmembrane helix</keyword>